<dbReference type="InterPro" id="IPR012340">
    <property type="entry name" value="NA-bd_OB-fold"/>
</dbReference>
<sequence length="265" mass="30781">MLGGRTANGITTFSRDEYDDHQKTLSSKKEWPGVNIKTGSQVTFNGPMLVMELHRLVPFKDNRYISFHPFNMPYIKVRKIELVGIVTNVKHSVKDLFLTIEDGTGVIQVNYKLQEYKSLLKQRNEINEKYRNEAENLKTFGAKADKSSLKKFPDIRPHFSYPRNVSPHDIAVLENKWSQETNGGLLGKTIQPLDYVYVIGYPTIDTQFQKVPEKVTADFIEHSRIIVFAMSLKCITEEMYNKKLLTWLNTIIRQRYTDNKDEKEI</sequence>
<reference evidence="1 2" key="1">
    <citation type="submission" date="2023-03" db="EMBL/GenBank/DDBJ databases">
        <title>High recombination rates correlate with genetic variation in Cardiocondyla obscurior ants.</title>
        <authorList>
            <person name="Errbii M."/>
        </authorList>
    </citation>
    <scope>NUCLEOTIDE SEQUENCE [LARGE SCALE GENOMIC DNA]</scope>
    <source>
        <strain evidence="1">Alpha-2009</strain>
        <tissue evidence="1">Whole body</tissue>
    </source>
</reference>
<comment type="caution">
    <text evidence="1">The sequence shown here is derived from an EMBL/GenBank/DDBJ whole genome shotgun (WGS) entry which is preliminary data.</text>
</comment>
<dbReference type="EMBL" id="JADYXP020000001">
    <property type="protein sequence ID" value="KAL0132356.1"/>
    <property type="molecule type" value="Genomic_DNA"/>
</dbReference>
<gene>
    <name evidence="1" type="ORF">PUN28_000262</name>
</gene>
<dbReference type="AlphaFoldDB" id="A0AAW2GYH1"/>
<organism evidence="1 2">
    <name type="scientific">Cardiocondyla obscurior</name>
    <dbReference type="NCBI Taxonomy" id="286306"/>
    <lineage>
        <taxon>Eukaryota</taxon>
        <taxon>Metazoa</taxon>
        <taxon>Ecdysozoa</taxon>
        <taxon>Arthropoda</taxon>
        <taxon>Hexapoda</taxon>
        <taxon>Insecta</taxon>
        <taxon>Pterygota</taxon>
        <taxon>Neoptera</taxon>
        <taxon>Endopterygota</taxon>
        <taxon>Hymenoptera</taxon>
        <taxon>Apocrita</taxon>
        <taxon>Aculeata</taxon>
        <taxon>Formicoidea</taxon>
        <taxon>Formicidae</taxon>
        <taxon>Myrmicinae</taxon>
        <taxon>Cardiocondyla</taxon>
    </lineage>
</organism>
<accession>A0AAW2GYH1</accession>
<evidence type="ECO:0000313" key="2">
    <source>
        <dbReference type="Proteomes" id="UP001430953"/>
    </source>
</evidence>
<proteinExistence type="predicted"/>
<protein>
    <submittedName>
        <fullName evidence="1">Uncharacterized protein</fullName>
    </submittedName>
</protein>
<evidence type="ECO:0000313" key="1">
    <source>
        <dbReference type="EMBL" id="KAL0132356.1"/>
    </source>
</evidence>
<dbReference type="Proteomes" id="UP001430953">
    <property type="component" value="Unassembled WGS sequence"/>
</dbReference>
<keyword evidence="2" id="KW-1185">Reference proteome</keyword>
<dbReference type="Gene3D" id="2.40.50.140">
    <property type="entry name" value="Nucleic acid-binding proteins"/>
    <property type="match status" value="1"/>
</dbReference>
<name>A0AAW2GYH1_9HYME</name>